<accession>A0ABD2X431</accession>
<evidence type="ECO:0000313" key="3">
    <source>
        <dbReference type="Proteomes" id="UP001627154"/>
    </source>
</evidence>
<keyword evidence="3" id="KW-1185">Reference proteome</keyword>
<evidence type="ECO:0000256" key="1">
    <source>
        <dbReference type="SAM" id="MobiDB-lite"/>
    </source>
</evidence>
<organism evidence="2 3">
    <name type="scientific">Trichogramma kaykai</name>
    <dbReference type="NCBI Taxonomy" id="54128"/>
    <lineage>
        <taxon>Eukaryota</taxon>
        <taxon>Metazoa</taxon>
        <taxon>Ecdysozoa</taxon>
        <taxon>Arthropoda</taxon>
        <taxon>Hexapoda</taxon>
        <taxon>Insecta</taxon>
        <taxon>Pterygota</taxon>
        <taxon>Neoptera</taxon>
        <taxon>Endopterygota</taxon>
        <taxon>Hymenoptera</taxon>
        <taxon>Apocrita</taxon>
        <taxon>Proctotrupomorpha</taxon>
        <taxon>Chalcidoidea</taxon>
        <taxon>Trichogrammatidae</taxon>
        <taxon>Trichogramma</taxon>
    </lineage>
</organism>
<dbReference type="AlphaFoldDB" id="A0ABD2X431"/>
<dbReference type="Proteomes" id="UP001627154">
    <property type="component" value="Unassembled WGS sequence"/>
</dbReference>
<proteinExistence type="predicted"/>
<feature type="compositionally biased region" description="Polar residues" evidence="1">
    <location>
        <begin position="271"/>
        <end position="284"/>
    </location>
</feature>
<name>A0ABD2X431_9HYME</name>
<feature type="compositionally biased region" description="Polar residues" evidence="1">
    <location>
        <begin position="292"/>
        <end position="301"/>
    </location>
</feature>
<reference evidence="2 3" key="1">
    <citation type="journal article" date="2024" name="bioRxiv">
        <title>A reference genome for Trichogramma kaykai: A tiny desert-dwelling parasitoid wasp with competing sex-ratio distorters.</title>
        <authorList>
            <person name="Culotta J."/>
            <person name="Lindsey A.R."/>
        </authorList>
    </citation>
    <scope>NUCLEOTIDE SEQUENCE [LARGE SCALE GENOMIC DNA]</scope>
    <source>
        <strain evidence="2 3">KSX58</strain>
    </source>
</reference>
<feature type="region of interest" description="Disordered" evidence="1">
    <location>
        <begin position="271"/>
        <end position="301"/>
    </location>
</feature>
<dbReference type="EMBL" id="JBJJXI010000055">
    <property type="protein sequence ID" value="KAL3399628.1"/>
    <property type="molecule type" value="Genomic_DNA"/>
</dbReference>
<evidence type="ECO:0000313" key="2">
    <source>
        <dbReference type="EMBL" id="KAL3399628.1"/>
    </source>
</evidence>
<sequence>MDPSKTNQASTSSSVGTYTADYKIRQILPSSEGPSVDLTPREAIVLDKLPQLGLDKYISYVAKAVQPAKVLIADELQPASVCVFVSDTKQAESQHGRILLIDDHSLLMRPLTQEPLVRVLATDVPPFVPDDTIRRYLARHHKIEVKQIVYLQTGEQPTNDGVHRVWSLARHLYVAADDVAKFPAKIKGKQDGWPYTIYFGSQEHWCDACQWVGHFEWNCDKGRMTKYIGSRDCCNETTFPAPVAIHIDPPSTPKQPKEGLVSPMFVLTPPSQTVGHESGMSSNAPHDIERSTAATSPMRSPSIKQAQKDVISLMQNLNFLPSPTRAMTYLSPGKQALNVEN</sequence>
<gene>
    <name evidence="2" type="ORF">TKK_006891</name>
</gene>
<comment type="caution">
    <text evidence="2">The sequence shown here is derived from an EMBL/GenBank/DDBJ whole genome shotgun (WGS) entry which is preliminary data.</text>
</comment>
<protein>
    <submittedName>
        <fullName evidence="2">Uncharacterized protein</fullName>
    </submittedName>
</protein>